<sequence length="179" mass="19708">MSSFCSQCGKPYPEHDPSCLVHRLAQQALPPLAKKTPFSNAAPKPANNEPHAAQPCTPVNKAAPHAFGPLNKFIWILAFAPLIGMVLEYAIAHIFYSSSYAANAAVGNGYFFWVTLLLNIGLCTLDEKHLRNHSINTQPIGAAWLVPVYIFKRSKHLQDGPVYFYLWIGTLVTAAIFSI</sequence>
<reference evidence="2" key="1">
    <citation type="submission" date="2021-03" db="EMBL/GenBank/DDBJ databases">
        <title>Comamonas denitrificans.</title>
        <authorList>
            <person name="Finster K."/>
        </authorList>
    </citation>
    <scope>NUCLEOTIDE SEQUENCE</scope>
    <source>
        <strain evidence="2">MM2021_4</strain>
    </source>
</reference>
<evidence type="ECO:0000313" key="3">
    <source>
        <dbReference type="Proteomes" id="UP000664731"/>
    </source>
</evidence>
<organism evidence="2 3">
    <name type="scientific">Comamonas denitrificans</name>
    <dbReference type="NCBI Taxonomy" id="117506"/>
    <lineage>
        <taxon>Bacteria</taxon>
        <taxon>Pseudomonadati</taxon>
        <taxon>Pseudomonadota</taxon>
        <taxon>Betaproteobacteria</taxon>
        <taxon>Burkholderiales</taxon>
        <taxon>Comamonadaceae</taxon>
        <taxon>Comamonas</taxon>
    </lineage>
</organism>
<dbReference type="AlphaFoldDB" id="A0A939H110"/>
<dbReference type="Proteomes" id="UP000664731">
    <property type="component" value="Unassembled WGS sequence"/>
</dbReference>
<keyword evidence="1" id="KW-1133">Transmembrane helix</keyword>
<keyword evidence="3" id="KW-1185">Reference proteome</keyword>
<keyword evidence="1" id="KW-0472">Membrane</keyword>
<accession>A0A939H110</accession>
<feature type="transmembrane region" description="Helical" evidence="1">
    <location>
        <begin position="162"/>
        <end position="178"/>
    </location>
</feature>
<protein>
    <submittedName>
        <fullName evidence="2">Uncharacterized protein</fullName>
    </submittedName>
</protein>
<dbReference type="EMBL" id="JAFNME010000024">
    <property type="protein sequence ID" value="MBO1250304.1"/>
    <property type="molecule type" value="Genomic_DNA"/>
</dbReference>
<proteinExistence type="predicted"/>
<evidence type="ECO:0000313" key="2">
    <source>
        <dbReference type="EMBL" id="MBO1250304.1"/>
    </source>
</evidence>
<feature type="transmembrane region" description="Helical" evidence="1">
    <location>
        <begin position="108"/>
        <end position="125"/>
    </location>
</feature>
<comment type="caution">
    <text evidence="2">The sequence shown here is derived from an EMBL/GenBank/DDBJ whole genome shotgun (WGS) entry which is preliminary data.</text>
</comment>
<keyword evidence="1" id="KW-0812">Transmembrane</keyword>
<dbReference type="RefSeq" id="WP_207575704.1">
    <property type="nucleotide sequence ID" value="NZ_JAFNME010000024.1"/>
</dbReference>
<feature type="transmembrane region" description="Helical" evidence="1">
    <location>
        <begin position="73"/>
        <end position="96"/>
    </location>
</feature>
<name>A0A939H110_9BURK</name>
<gene>
    <name evidence="2" type="ORF">J1777_10800</name>
</gene>
<evidence type="ECO:0000256" key="1">
    <source>
        <dbReference type="SAM" id="Phobius"/>
    </source>
</evidence>